<dbReference type="AlphaFoldDB" id="A0A9D3Q994"/>
<dbReference type="SUPFAM" id="SSF47353">
    <property type="entry name" value="Retrovirus capsid dimerization domain-like"/>
    <property type="match status" value="1"/>
</dbReference>
<dbReference type="PANTHER" id="PTHR46888:SF1">
    <property type="entry name" value="RIBONUCLEASE H"/>
    <property type="match status" value="1"/>
</dbReference>
<reference evidence="3" key="1">
    <citation type="submission" date="2021-01" db="EMBL/GenBank/DDBJ databases">
        <authorList>
            <person name="Zahm M."/>
            <person name="Roques C."/>
            <person name="Cabau C."/>
            <person name="Klopp C."/>
            <person name="Donnadieu C."/>
            <person name="Jouanno E."/>
            <person name="Lampietro C."/>
            <person name="Louis A."/>
            <person name="Herpin A."/>
            <person name="Echchiki A."/>
            <person name="Berthelot C."/>
            <person name="Parey E."/>
            <person name="Roest-Crollius H."/>
            <person name="Braasch I."/>
            <person name="Postlethwait J."/>
            <person name="Bobe J."/>
            <person name="Montfort J."/>
            <person name="Bouchez O."/>
            <person name="Begum T."/>
            <person name="Mejri S."/>
            <person name="Adams A."/>
            <person name="Chen W.-J."/>
            <person name="Guiguen Y."/>
        </authorList>
    </citation>
    <scope>NUCLEOTIDE SEQUENCE</scope>
    <source>
        <strain evidence="3">YG-15Mar2019-1</strain>
        <tissue evidence="3">Brain</tissue>
    </source>
</reference>
<dbReference type="Pfam" id="PF02023">
    <property type="entry name" value="SCAN"/>
    <property type="match status" value="1"/>
</dbReference>
<dbReference type="EMBL" id="JAFDVH010000003">
    <property type="protein sequence ID" value="KAG7483971.1"/>
    <property type="molecule type" value="Genomic_DNA"/>
</dbReference>
<dbReference type="Proteomes" id="UP001046870">
    <property type="component" value="Chromosome 3"/>
</dbReference>
<dbReference type="Gene3D" id="1.10.4020.10">
    <property type="entry name" value="DNA breaking-rejoining enzymes"/>
    <property type="match status" value="1"/>
</dbReference>
<protein>
    <recommendedName>
        <fullName evidence="2">SCAN box domain-containing protein</fullName>
    </recommendedName>
</protein>
<sequence length="279" mass="30128">MEASEEKDLSQFVTSMLGLQRHLLETLTAQGQQQSAAFASLLTDLSAKIDGASASTRLFLPSLTDEDDTVTYLSLFERAALTARLPKKQWASALASQLTGEAEVAFRAVQTGGDVEYQVLKAAVLDRGPLAEESSRTRFRSLSCSTGLGPRTLAQELEKAASGWLKPHKRSGAEILQCLVVEQFTAMLPDRTAEWVRAGRPADLDEAVKLAESHISLTGVTMDFGSQSERPVEGSEASLSRKTCSAGPNGVTSEMGQASSQRCSPNISKWYVVRSHPSY</sequence>
<dbReference type="SMART" id="SM00431">
    <property type="entry name" value="SCAN"/>
    <property type="match status" value="1"/>
</dbReference>
<comment type="caution">
    <text evidence="3">The sequence shown here is derived from an EMBL/GenBank/DDBJ whole genome shotgun (WGS) entry which is preliminary data.</text>
</comment>
<accession>A0A9D3Q994</accession>
<organism evidence="3 4">
    <name type="scientific">Megalops atlanticus</name>
    <name type="common">Tarpon</name>
    <name type="synonym">Clupea gigantea</name>
    <dbReference type="NCBI Taxonomy" id="7932"/>
    <lineage>
        <taxon>Eukaryota</taxon>
        <taxon>Metazoa</taxon>
        <taxon>Chordata</taxon>
        <taxon>Craniata</taxon>
        <taxon>Vertebrata</taxon>
        <taxon>Euteleostomi</taxon>
        <taxon>Actinopterygii</taxon>
        <taxon>Neopterygii</taxon>
        <taxon>Teleostei</taxon>
        <taxon>Elopiformes</taxon>
        <taxon>Megalopidae</taxon>
        <taxon>Megalops</taxon>
    </lineage>
</organism>
<dbReference type="PROSITE" id="PS50804">
    <property type="entry name" value="SCAN_BOX"/>
    <property type="match status" value="1"/>
</dbReference>
<evidence type="ECO:0000313" key="3">
    <source>
        <dbReference type="EMBL" id="KAG7483971.1"/>
    </source>
</evidence>
<feature type="compositionally biased region" description="Polar residues" evidence="1">
    <location>
        <begin position="250"/>
        <end position="260"/>
    </location>
</feature>
<feature type="region of interest" description="Disordered" evidence="1">
    <location>
        <begin position="226"/>
        <end position="260"/>
    </location>
</feature>
<feature type="domain" description="SCAN box" evidence="2">
    <location>
        <begin position="136"/>
        <end position="213"/>
    </location>
</feature>
<name>A0A9D3Q994_MEGAT</name>
<dbReference type="OrthoDB" id="8930638at2759"/>
<dbReference type="PANTHER" id="PTHR46888">
    <property type="entry name" value="ZINC KNUCKLE DOMAINCONTAINING PROTEIN-RELATED"/>
    <property type="match status" value="1"/>
</dbReference>
<gene>
    <name evidence="3" type="ORF">MATL_G00044040</name>
</gene>
<evidence type="ECO:0000259" key="2">
    <source>
        <dbReference type="PROSITE" id="PS50804"/>
    </source>
</evidence>
<evidence type="ECO:0000313" key="4">
    <source>
        <dbReference type="Proteomes" id="UP001046870"/>
    </source>
</evidence>
<dbReference type="InterPro" id="IPR003309">
    <property type="entry name" value="SCAN_dom"/>
</dbReference>
<proteinExistence type="predicted"/>
<keyword evidence="4" id="KW-1185">Reference proteome</keyword>
<evidence type="ECO:0000256" key="1">
    <source>
        <dbReference type="SAM" id="MobiDB-lite"/>
    </source>
</evidence>
<dbReference type="InterPro" id="IPR038269">
    <property type="entry name" value="SCAN_sf"/>
</dbReference>